<feature type="region of interest" description="Disordered" evidence="1">
    <location>
        <begin position="264"/>
        <end position="480"/>
    </location>
</feature>
<accession>A0ABD0L3Y3</accession>
<feature type="compositionally biased region" description="Basic and acidic residues" evidence="1">
    <location>
        <begin position="373"/>
        <end position="382"/>
    </location>
</feature>
<dbReference type="InterPro" id="IPR040441">
    <property type="entry name" value="CFA20/CFAP20DC"/>
</dbReference>
<dbReference type="AlphaFoldDB" id="A0ABD0L3Y3"/>
<feature type="compositionally biased region" description="Acidic residues" evidence="1">
    <location>
        <begin position="523"/>
        <end position="532"/>
    </location>
</feature>
<feature type="compositionally biased region" description="Basic and acidic residues" evidence="1">
    <location>
        <begin position="695"/>
        <end position="720"/>
    </location>
</feature>
<reference evidence="3 4" key="1">
    <citation type="journal article" date="2023" name="Sci. Data">
        <title>Genome assembly of the Korean intertidal mud-creeper Batillaria attramentaria.</title>
        <authorList>
            <person name="Patra A.K."/>
            <person name="Ho P.T."/>
            <person name="Jun S."/>
            <person name="Lee S.J."/>
            <person name="Kim Y."/>
            <person name="Won Y.J."/>
        </authorList>
    </citation>
    <scope>NUCLEOTIDE SEQUENCE [LARGE SCALE GENOMIC DNA]</scope>
    <source>
        <strain evidence="3">Wonlab-2016</strain>
    </source>
</reference>
<keyword evidence="4" id="KW-1185">Reference proteome</keyword>
<feature type="region of interest" description="Disordered" evidence="1">
    <location>
        <begin position="739"/>
        <end position="772"/>
    </location>
</feature>
<organism evidence="3 4">
    <name type="scientific">Batillaria attramentaria</name>
    <dbReference type="NCBI Taxonomy" id="370345"/>
    <lineage>
        <taxon>Eukaryota</taxon>
        <taxon>Metazoa</taxon>
        <taxon>Spiralia</taxon>
        <taxon>Lophotrochozoa</taxon>
        <taxon>Mollusca</taxon>
        <taxon>Gastropoda</taxon>
        <taxon>Caenogastropoda</taxon>
        <taxon>Sorbeoconcha</taxon>
        <taxon>Cerithioidea</taxon>
        <taxon>Batillariidae</taxon>
        <taxon>Batillaria</taxon>
    </lineage>
</organism>
<sequence length="912" mass="99551">MFKNEYQGGSYFEIFSPQGRDPAANWKIGAGVKKVYEKDVKGYVYILEGTPSTTKVHFPKDNKHSIPLVQRYLVLQLHLTKAQEFSVELGVCDLANNKRRIQLSTALKETQITPLHARIPLCIVRRAVWLNLCLDMVSMVGDTWSGQTFHAVDHITLSANCKLRRIFTMKSQPPDTTDDDELYSCQSSQGGEVELIPKQVHLSPDIPQFTQVLTMNKIKSAERVKGGKGLGLADQIRPGSMFDLDLNSSGNRGNYHIAFGSKVNTPAAETSRRSSRQGSTTNRSFRSSLSHPDGSVGSGSVRDLRDSVTSQEGVLTSRTGHKDTSARSAKPITSGQSLATFFSRQHSEPHTQEEADSSAINGVNGSQLVTPHPPREPSNDRVRRYHRVKSVAGGAVGSSSATSNGRHSSKDRVSSAGSIGEEPATDSGISSKTTTTISPPSSSTITRSPVASATEPHKDTVTSVQRSGDQQAINSQDRRSLQYRGQVGEVQDSVSDVIALLRANADGDGMSSDSGTESSQPGEYEESDDEGSSDTNKLHLFVSRPMLAPHRNVSPGTADQEPSKRSHAKASRSNVRRSTSEIMSSRGARPEDDFHSITSSDDDDNYHKHRGGQGSRPHSGTSASGSPKTKVSAGQTERTGGPRGRNANVPKASVSPDFKRPPFNPSLYGGVSSRGDAGKDKVTASQTPVRRSRKSLREIKPHFEENTHTSRQSDKAYDHTKYQMAEVTESFEARMLASMRRQEEEELEDVSPPPAAGPSGTRSTHRNQPHAGPVVRASQHVYSESPATTSDDDTSFSTWKAPAPNQMAHNYQDEMKSRLSSDTLTSSNPRDWSSVFSPPIILPSDRDLQGTLEGQFEDLNEATPDHHTVDCWLCGFTAAACGAEDEELDLMFDPNLNCYYDPRTLKYYELVT</sequence>
<evidence type="ECO:0000313" key="4">
    <source>
        <dbReference type="Proteomes" id="UP001519460"/>
    </source>
</evidence>
<feature type="compositionally biased region" description="Polar residues" evidence="1">
    <location>
        <begin position="358"/>
        <end position="369"/>
    </location>
</feature>
<comment type="caution">
    <text evidence="3">The sequence shown here is derived from an EMBL/GenBank/DDBJ whole genome shotgun (WGS) entry which is preliminary data.</text>
</comment>
<feature type="compositionally biased region" description="Polar residues" evidence="1">
    <location>
        <begin position="331"/>
        <end position="344"/>
    </location>
</feature>
<feature type="compositionally biased region" description="Polar residues" evidence="1">
    <location>
        <begin position="616"/>
        <end position="638"/>
    </location>
</feature>
<dbReference type="PANTHER" id="PTHR12458">
    <property type="entry name" value="ORF PROTEIN"/>
    <property type="match status" value="1"/>
</dbReference>
<feature type="region of interest" description="Disordered" evidence="1">
    <location>
        <begin position="504"/>
        <end position="720"/>
    </location>
</feature>
<name>A0ABD0L3Y3_9CAEN</name>
<dbReference type="EMBL" id="JACVVK020000088">
    <property type="protein sequence ID" value="KAK7494008.1"/>
    <property type="molecule type" value="Genomic_DNA"/>
</dbReference>
<evidence type="ECO:0000313" key="3">
    <source>
        <dbReference type="EMBL" id="KAK7494008.1"/>
    </source>
</evidence>
<dbReference type="InterPro" id="IPR007714">
    <property type="entry name" value="CFA20_dom"/>
</dbReference>
<evidence type="ECO:0000259" key="2">
    <source>
        <dbReference type="Pfam" id="PF05018"/>
    </source>
</evidence>
<proteinExistence type="predicted"/>
<protein>
    <recommendedName>
        <fullName evidence="2">CFA20 domain-containing protein</fullName>
    </recommendedName>
</protein>
<feature type="domain" description="CFA20" evidence="2">
    <location>
        <begin position="1"/>
        <end position="171"/>
    </location>
</feature>
<dbReference type="Pfam" id="PF05018">
    <property type="entry name" value="CFA20_dom"/>
    <property type="match status" value="1"/>
</dbReference>
<feature type="compositionally biased region" description="Polar residues" evidence="1">
    <location>
        <begin position="307"/>
        <end position="318"/>
    </location>
</feature>
<evidence type="ECO:0000256" key="1">
    <source>
        <dbReference type="SAM" id="MobiDB-lite"/>
    </source>
</evidence>
<feature type="compositionally biased region" description="Polar residues" evidence="1">
    <location>
        <begin position="511"/>
        <end position="521"/>
    </location>
</feature>
<feature type="compositionally biased region" description="Polar residues" evidence="1">
    <location>
        <begin position="571"/>
        <end position="583"/>
    </location>
</feature>
<feature type="compositionally biased region" description="Polar residues" evidence="1">
    <location>
        <begin position="461"/>
        <end position="475"/>
    </location>
</feature>
<feature type="compositionally biased region" description="Low complexity" evidence="1">
    <location>
        <begin position="425"/>
        <end position="449"/>
    </location>
</feature>
<dbReference type="Proteomes" id="UP001519460">
    <property type="component" value="Unassembled WGS sequence"/>
</dbReference>
<feature type="compositionally biased region" description="Low complexity" evidence="1">
    <location>
        <begin position="390"/>
        <end position="403"/>
    </location>
</feature>
<gene>
    <name evidence="3" type="ORF">BaRGS_00014890</name>
</gene>